<evidence type="ECO:0000313" key="2">
    <source>
        <dbReference type="Proteomes" id="UP001153331"/>
    </source>
</evidence>
<dbReference type="EMBL" id="JAPHNI010000672">
    <property type="protein sequence ID" value="KAJ8108979.1"/>
    <property type="molecule type" value="Genomic_DNA"/>
</dbReference>
<gene>
    <name evidence="1" type="ORF">OPT61_g7794</name>
</gene>
<name>A0ACC2I0U8_9PLEO</name>
<evidence type="ECO:0000313" key="1">
    <source>
        <dbReference type="EMBL" id="KAJ8108979.1"/>
    </source>
</evidence>
<comment type="caution">
    <text evidence="1">The sequence shown here is derived from an EMBL/GenBank/DDBJ whole genome shotgun (WGS) entry which is preliminary data.</text>
</comment>
<accession>A0ACC2I0U8</accession>
<keyword evidence="2" id="KW-1185">Reference proteome</keyword>
<protein>
    <submittedName>
        <fullName evidence="1">Uncharacterized protein</fullName>
    </submittedName>
</protein>
<sequence>MERQQPPYTYTRLDKSECNIRLLHLLPSNTACPEPGHDAHVDSTGEIQCTFSLASLDDPPPYEALSYVWGGSINTASITLHDHYFPVTHNLKTALDHLRLEEKERILWIDALCINQSDEEERSFQVSVMHFIYSRAAKAVIFLGPAWDGSDATMDLLKLVADRTDLHFYSSSEQSIHAHGFDIKSELVRESLSKFFDVPWWTRVWTVQEFVLAPRAEFLVGCGTLDSDVLRRFMEQWQSHMDCCMMYTGLNSTSPLICGLQKLFRLIQVTDALQIGKIGFLEIVSMFRPRKCWKPVDKLYGMLGMAHDSLRTSLISVDYSRSPKEVFKDYVVKTIRLSESLDCLSFVYGARDQTLGLQSFVPNFTASINEFENDSYNQRIGGNYFLFNAARDSKPVLLNVEQLELTTAAITFDSVFNINHTAIELKEVPIKAWGMFNAHQTLASPYASRLGAFWRTFCGGVSAQAMSFTGIWCKPAEPADIGAFEKWLAAVGNDYAASNDSEVNRFHRAYDSVTLGRRFAITSKGYIGWVPAESKNGDVVMILPGGRVPYVLRRASEPISTHGGAGNNSGTERYKFLGDAYIQGIMNGEAYDGTKQKTITLTLVIHYEHDIAQFASETNMHYTSQLKARNIRLLRIELDTYQAPIRCHLSEASLDNLPEYEALSYAWGDLSKTEKIECDGQIHHVTINAARAMRRIRLGIPPPETSEEMTYDTECEGPQVNTSLSSKKQIYRPRFMWIDAICIDQGSNLEKNHQVQLMREIYSKAKRVIVWLGDSKASSKRMSKLTTMAKFVAQRCTVEDLITLRFKTSPLPSVQSAMGYQTFKDMWRDLSAAFLSDWYNRVWCVQEIALARDSILLYRNAYTRSEDAAKLYSCVFYQTEMGDGPSVWLQIDRESEDFERLLASTQRLRAAVLHKERNNLGSLLHSSRLLVAGDPRDKFYGLLGLFERVVVDVDYNKSVYEVYKDSVIQIATFDFGVLAFVYHGEEYIRHESSASWIPDWQSLEQPPLLTRAALRASSWDLPTLDIALARAGCLQLKGILCDTVTVATKPLRWKGQPVESTMRQLQNVIFDFLNTGLQDPRLLTLLPWAKTFTGGGFNEPELRRLSSREHDEQLLLGFASLMHSADSEGQELGKTVTMCKLQILKATRTRKAFLTSKTWLGLGPGCMKPGDVVVVFHGVVSPYVLRPVENRGGYYYLMGECYVENLADEEAYRMLEEGRRFNPERNLSGRPDQGLYENHPWINFKPIKLMQADGFDQLKQSPGREDDGDPFPGFTDNRWKNTYPPSTHCLDVVNDDSKHRRHVLPAHDVPRSAPHARRQADADPASYEPHREGAVLDYRSVGVLTMGLCISRRLGVWIASGRADGGDEQITESGFRWIPSVQFLPRLQFGGTLDVSQAGARGDNCLRAPSQR</sequence>
<organism evidence="1 2">
    <name type="scientific">Boeremia exigua</name>
    <dbReference type="NCBI Taxonomy" id="749465"/>
    <lineage>
        <taxon>Eukaryota</taxon>
        <taxon>Fungi</taxon>
        <taxon>Dikarya</taxon>
        <taxon>Ascomycota</taxon>
        <taxon>Pezizomycotina</taxon>
        <taxon>Dothideomycetes</taxon>
        <taxon>Pleosporomycetidae</taxon>
        <taxon>Pleosporales</taxon>
        <taxon>Pleosporineae</taxon>
        <taxon>Didymellaceae</taxon>
        <taxon>Boeremia</taxon>
    </lineage>
</organism>
<reference evidence="1" key="1">
    <citation type="submission" date="2022-11" db="EMBL/GenBank/DDBJ databases">
        <title>Genome Sequence of Boeremia exigua.</title>
        <authorList>
            <person name="Buettner E."/>
        </authorList>
    </citation>
    <scope>NUCLEOTIDE SEQUENCE</scope>
    <source>
        <strain evidence="1">CU02</strain>
    </source>
</reference>
<dbReference type="Proteomes" id="UP001153331">
    <property type="component" value="Unassembled WGS sequence"/>
</dbReference>
<proteinExistence type="predicted"/>